<proteinExistence type="inferred from homology"/>
<reference evidence="8 9" key="1">
    <citation type="submission" date="2016-10" db="EMBL/GenBank/DDBJ databases">
        <authorList>
            <person name="de Groot N.N."/>
        </authorList>
    </citation>
    <scope>NUCLEOTIDE SEQUENCE [LARGE SCALE GENOMIC DNA]</scope>
    <source>
        <strain evidence="8 9">DSM 22012</strain>
    </source>
</reference>
<dbReference type="RefSeq" id="WP_104002063.1">
    <property type="nucleotide sequence ID" value="NZ_FNVQ01000001.1"/>
</dbReference>
<feature type="domain" description="Helix-hairpin-helix DNA-binding motif class 1" evidence="7">
    <location>
        <begin position="108"/>
        <end position="127"/>
    </location>
</feature>
<evidence type="ECO:0000256" key="1">
    <source>
        <dbReference type="ARBA" id="ARBA00022490"/>
    </source>
</evidence>
<dbReference type="GO" id="GO:0006310">
    <property type="term" value="P:DNA recombination"/>
    <property type="evidence" value="ECO:0007669"/>
    <property type="project" value="UniProtKB-UniRule"/>
</dbReference>
<evidence type="ECO:0000256" key="2">
    <source>
        <dbReference type="ARBA" id="ARBA00022763"/>
    </source>
</evidence>
<gene>
    <name evidence="6" type="primary">ruvA</name>
    <name evidence="8" type="ORF">SAMN05444390_1011141</name>
</gene>
<evidence type="ECO:0000259" key="7">
    <source>
        <dbReference type="SMART" id="SM00278"/>
    </source>
</evidence>
<dbReference type="Pfam" id="PF07499">
    <property type="entry name" value="RuvA_C"/>
    <property type="match status" value="1"/>
</dbReference>
<evidence type="ECO:0000256" key="5">
    <source>
        <dbReference type="ARBA" id="ARBA00023204"/>
    </source>
</evidence>
<feature type="domain" description="Helix-hairpin-helix DNA-binding motif class 1" evidence="7">
    <location>
        <begin position="73"/>
        <end position="92"/>
    </location>
</feature>
<dbReference type="InterPro" id="IPR010994">
    <property type="entry name" value="RuvA_2-like"/>
</dbReference>
<comment type="similarity">
    <text evidence="6">Belongs to the RuvA family.</text>
</comment>
<dbReference type="InterPro" id="IPR012340">
    <property type="entry name" value="NA-bd_OB-fold"/>
</dbReference>
<name>A0A1H5WRI0_9GAMM</name>
<evidence type="ECO:0000313" key="9">
    <source>
        <dbReference type="Proteomes" id="UP000236745"/>
    </source>
</evidence>
<dbReference type="InterPro" id="IPR011114">
    <property type="entry name" value="RuvA_C"/>
</dbReference>
<dbReference type="InterPro" id="IPR000085">
    <property type="entry name" value="RuvA"/>
</dbReference>
<dbReference type="GO" id="GO:0009379">
    <property type="term" value="C:Holliday junction helicase complex"/>
    <property type="evidence" value="ECO:0007669"/>
    <property type="project" value="InterPro"/>
</dbReference>
<feature type="region of interest" description="Domain I" evidence="6">
    <location>
        <begin position="1"/>
        <end position="64"/>
    </location>
</feature>
<dbReference type="EMBL" id="FNVQ01000001">
    <property type="protein sequence ID" value="SEG01883.1"/>
    <property type="molecule type" value="Genomic_DNA"/>
</dbReference>
<organism evidence="8 9">
    <name type="scientific">Marinobacterium lutimaris</name>
    <dbReference type="NCBI Taxonomy" id="568106"/>
    <lineage>
        <taxon>Bacteria</taxon>
        <taxon>Pseudomonadati</taxon>
        <taxon>Pseudomonadota</taxon>
        <taxon>Gammaproteobacteria</taxon>
        <taxon>Oceanospirillales</taxon>
        <taxon>Oceanospirillaceae</taxon>
        <taxon>Marinobacterium</taxon>
    </lineage>
</organism>
<keyword evidence="8" id="KW-0547">Nucleotide-binding</keyword>
<feature type="region of interest" description="Domain III" evidence="6">
    <location>
        <begin position="159"/>
        <end position="209"/>
    </location>
</feature>
<dbReference type="Proteomes" id="UP000236745">
    <property type="component" value="Unassembled WGS sequence"/>
</dbReference>
<comment type="function">
    <text evidence="6">The RuvA-RuvB-RuvC complex processes Holliday junction (HJ) DNA during genetic recombination and DNA repair, while the RuvA-RuvB complex plays an important role in the rescue of blocked DNA replication forks via replication fork reversal (RFR). RuvA specifically binds to HJ cruciform DNA, conferring on it an open structure. The RuvB hexamer acts as an ATP-dependent pump, pulling dsDNA into and through the RuvAB complex. HJ branch migration allows RuvC to scan DNA until it finds its consensus sequence, where it cleaves and resolves the cruciform DNA.</text>
</comment>
<keyword evidence="8" id="KW-0067">ATP-binding</keyword>
<dbReference type="SUPFAM" id="SSF47781">
    <property type="entry name" value="RuvA domain 2-like"/>
    <property type="match status" value="1"/>
</dbReference>
<keyword evidence="4 6" id="KW-0233">DNA recombination</keyword>
<keyword evidence="8" id="KW-0378">Hydrolase</keyword>
<keyword evidence="8" id="KW-0347">Helicase</keyword>
<dbReference type="InterPro" id="IPR003583">
    <property type="entry name" value="Hlx-hairpin-Hlx_DNA-bd_motif"/>
</dbReference>
<dbReference type="GO" id="GO:0009378">
    <property type="term" value="F:four-way junction helicase activity"/>
    <property type="evidence" value="ECO:0007669"/>
    <property type="project" value="InterPro"/>
</dbReference>
<keyword evidence="3 6" id="KW-0238">DNA-binding</keyword>
<comment type="subunit">
    <text evidence="6">Homotetramer. Forms an RuvA(8)-RuvB(12)-Holliday junction (HJ) complex. HJ DNA is sandwiched between 2 RuvA tetramers; dsDNA enters through RuvA and exits via RuvB. An RuvB hexamer assembles on each DNA strand where it exits the tetramer. Each RuvB hexamer is contacted by two RuvA subunits (via domain III) on 2 adjacent RuvB subunits; this complex drives branch migration. In the full resolvosome a probable DNA-RuvA(4)-RuvB(12)-RuvC(2) complex forms which resolves the HJ.</text>
</comment>
<dbReference type="GO" id="GO:0048476">
    <property type="term" value="C:Holliday junction resolvase complex"/>
    <property type="evidence" value="ECO:0007669"/>
    <property type="project" value="UniProtKB-UniRule"/>
</dbReference>
<evidence type="ECO:0000256" key="4">
    <source>
        <dbReference type="ARBA" id="ARBA00023172"/>
    </source>
</evidence>
<dbReference type="GO" id="GO:0005737">
    <property type="term" value="C:cytoplasm"/>
    <property type="evidence" value="ECO:0007669"/>
    <property type="project" value="UniProtKB-SubCell"/>
</dbReference>
<dbReference type="Pfam" id="PF14520">
    <property type="entry name" value="HHH_5"/>
    <property type="match status" value="1"/>
</dbReference>
<dbReference type="CDD" id="cd14332">
    <property type="entry name" value="UBA_RuvA_C"/>
    <property type="match status" value="1"/>
</dbReference>
<dbReference type="HAMAP" id="MF_00031">
    <property type="entry name" value="DNA_HJ_migration_RuvA"/>
    <property type="match status" value="1"/>
</dbReference>
<evidence type="ECO:0000256" key="6">
    <source>
        <dbReference type="HAMAP-Rule" id="MF_00031"/>
    </source>
</evidence>
<dbReference type="Gene3D" id="2.40.50.140">
    <property type="entry name" value="Nucleic acid-binding proteins"/>
    <property type="match status" value="1"/>
</dbReference>
<dbReference type="InterPro" id="IPR013849">
    <property type="entry name" value="DNA_helicase_Holl-junc_RuvA_I"/>
</dbReference>
<dbReference type="SUPFAM" id="SSF50249">
    <property type="entry name" value="Nucleic acid-binding proteins"/>
    <property type="match status" value="1"/>
</dbReference>
<evidence type="ECO:0000256" key="3">
    <source>
        <dbReference type="ARBA" id="ARBA00023125"/>
    </source>
</evidence>
<dbReference type="GO" id="GO:0005524">
    <property type="term" value="F:ATP binding"/>
    <property type="evidence" value="ECO:0007669"/>
    <property type="project" value="InterPro"/>
</dbReference>
<dbReference type="Gene3D" id="1.10.150.20">
    <property type="entry name" value="5' to 3' exonuclease, C-terminal subdomain"/>
    <property type="match status" value="1"/>
</dbReference>
<keyword evidence="9" id="KW-1185">Reference proteome</keyword>
<accession>A0A1H5WRI0</accession>
<dbReference type="NCBIfam" id="TIGR00084">
    <property type="entry name" value="ruvA"/>
    <property type="match status" value="1"/>
</dbReference>
<dbReference type="SMART" id="SM00278">
    <property type="entry name" value="HhH1"/>
    <property type="match status" value="2"/>
</dbReference>
<comment type="caution">
    <text evidence="6">Lacks conserved residue(s) required for the propagation of feature annotation.</text>
</comment>
<keyword evidence="1 6" id="KW-0963">Cytoplasm</keyword>
<comment type="subcellular location">
    <subcellularLocation>
        <location evidence="6">Cytoplasm</location>
    </subcellularLocation>
</comment>
<sequence>MIGRLTGELAEKQPPQLLLDVNGVGYEVEASMNTFYKLPALGQSVVLYTHMVVREDAQLLYGFADQQERILFRALIKTNGVGPKLALAILSGTSSEEFIRCVHNEDSATLVRIPGVGKKTAERLIVEMKDKLDRLEIPTMTEFALAASESGMVASKPVDNRQEAESALIALGYKPAQATKAIENSASALGEGASVEELIRTALKSMVGG</sequence>
<dbReference type="InterPro" id="IPR036267">
    <property type="entry name" value="RuvA_C_sf"/>
</dbReference>
<comment type="domain">
    <text evidence="6">Has three domains with a flexible linker between the domains II and III and assumes an 'L' shape. Domain III is highly mobile and contacts RuvB.</text>
</comment>
<keyword evidence="5 6" id="KW-0234">DNA repair</keyword>
<dbReference type="SUPFAM" id="SSF46929">
    <property type="entry name" value="DNA helicase RuvA subunit, C-terminal domain"/>
    <property type="match status" value="1"/>
</dbReference>
<dbReference type="Pfam" id="PF01330">
    <property type="entry name" value="RuvA_N"/>
    <property type="match status" value="1"/>
</dbReference>
<dbReference type="Gene3D" id="1.10.8.10">
    <property type="entry name" value="DNA helicase RuvA subunit, C-terminal domain"/>
    <property type="match status" value="1"/>
</dbReference>
<dbReference type="GO" id="GO:0000400">
    <property type="term" value="F:four-way junction DNA binding"/>
    <property type="evidence" value="ECO:0007669"/>
    <property type="project" value="UniProtKB-UniRule"/>
</dbReference>
<keyword evidence="2 6" id="KW-0227">DNA damage</keyword>
<evidence type="ECO:0000313" key="8">
    <source>
        <dbReference type="EMBL" id="SEG01883.1"/>
    </source>
</evidence>
<protein>
    <recommendedName>
        <fullName evidence="6">Holliday junction branch migration complex subunit RuvA</fullName>
    </recommendedName>
</protein>
<dbReference type="OrthoDB" id="5293449at2"/>
<dbReference type="GO" id="GO:0006281">
    <property type="term" value="P:DNA repair"/>
    <property type="evidence" value="ECO:0007669"/>
    <property type="project" value="UniProtKB-UniRule"/>
</dbReference>
<dbReference type="AlphaFoldDB" id="A0A1H5WRI0"/>